<evidence type="ECO:0000313" key="5">
    <source>
        <dbReference type="Proteomes" id="UP001057142"/>
    </source>
</evidence>
<dbReference type="Proteomes" id="UP001222403">
    <property type="component" value="Chromosome"/>
</dbReference>
<feature type="chain" id="PRO_5043960041" evidence="1">
    <location>
        <begin position="28"/>
        <end position="202"/>
    </location>
</feature>
<dbReference type="EMBL" id="CP116222">
    <property type="protein sequence ID" value="WFC06334.1"/>
    <property type="molecule type" value="Genomic_DNA"/>
</dbReference>
<evidence type="ECO:0000313" key="3">
    <source>
        <dbReference type="EMBL" id="USB37402.1"/>
    </source>
</evidence>
<dbReference type="GO" id="GO:0043709">
    <property type="term" value="P:cell adhesion involved in single-species biofilm formation"/>
    <property type="evidence" value="ECO:0007669"/>
    <property type="project" value="TreeGrafter"/>
</dbReference>
<dbReference type="InterPro" id="IPR050263">
    <property type="entry name" value="Bact_Fimbrial_Adh_Pro"/>
</dbReference>
<proteinExistence type="predicted"/>
<reference evidence="3" key="1">
    <citation type="journal article" date="2022" name="Front. Microbiol.">
        <title>Identification of a novel aminoglycoside O-nucleotidyltransferase AadA33 in Providencia vermicola.</title>
        <authorList>
            <person name="Feng C."/>
            <person name="Gao M."/>
            <person name="Jiang W."/>
            <person name="Shi W."/>
            <person name="Li A."/>
            <person name="Liu S."/>
            <person name="Zhang L."/>
            <person name="Zhang X."/>
            <person name="Li Q."/>
            <person name="Lin H."/>
            <person name="Lu J."/>
            <person name="Li K."/>
            <person name="Zhang H."/>
            <person name="Hu Y."/>
            <person name="Bao Q."/>
            <person name="Lin X."/>
        </authorList>
    </citation>
    <scope>NUCLEOTIDE SEQUENCE</scope>
    <source>
        <strain evidence="3">P13</strain>
    </source>
</reference>
<protein>
    <submittedName>
        <fullName evidence="3 4">Fimbrial protein</fullName>
    </submittedName>
</protein>
<dbReference type="PANTHER" id="PTHR33420:SF32">
    <property type="entry name" value="FIMBRIAL-LIKE PROTEIN"/>
    <property type="match status" value="1"/>
</dbReference>
<dbReference type="AlphaFoldDB" id="A0AAX3RXM6"/>
<evidence type="ECO:0000259" key="2">
    <source>
        <dbReference type="Pfam" id="PF00419"/>
    </source>
</evidence>
<organism evidence="4 6">
    <name type="scientific">Providencia vermicola</name>
    <dbReference type="NCBI Taxonomy" id="333965"/>
    <lineage>
        <taxon>Bacteria</taxon>
        <taxon>Pseudomonadati</taxon>
        <taxon>Pseudomonadota</taxon>
        <taxon>Gammaproteobacteria</taxon>
        <taxon>Enterobacterales</taxon>
        <taxon>Morganellaceae</taxon>
        <taxon>Providencia</taxon>
    </lineage>
</organism>
<dbReference type="GO" id="GO:0009289">
    <property type="term" value="C:pilus"/>
    <property type="evidence" value="ECO:0007669"/>
    <property type="project" value="InterPro"/>
</dbReference>
<reference evidence="4" key="2">
    <citation type="submission" date="2023-01" db="EMBL/GenBank/DDBJ databases">
        <title>The prevalence of carbapenem-resistant bacteria in aquaculture in China and the genetic diversity of carbapenem-resistant genes.</title>
        <authorList>
            <person name="Wen R."/>
        </authorList>
    </citation>
    <scope>NUCLEOTIDE SEQUENCE</scope>
    <source>
        <strain evidence="4">PVA41-chromosome</strain>
    </source>
</reference>
<dbReference type="Proteomes" id="UP001057142">
    <property type="component" value="Chromosome"/>
</dbReference>
<feature type="domain" description="Fimbrial-type adhesion" evidence="2">
    <location>
        <begin position="47"/>
        <end position="201"/>
    </location>
</feature>
<sequence length="202" mass="21986">MTVAHRTLQGMPLSCLGWILLTSSALGSTLDKVDNWDVDGAHGALYVQGALTESACRLAMPSTYQTVDLGTIGTGQVEKVGQMGTPIAIQLRLEDCLRGESRSRNKAGNVLWSPDMPAMKIRFLAPTDAQDEQLVSVLGAKGMGLRLSDAERNPITLGQYSRPQLISSGHNQLTYYITPVRTTAELRSGAYRALIRFQVSYE</sequence>
<dbReference type="PANTHER" id="PTHR33420">
    <property type="entry name" value="FIMBRIAL SUBUNIT ELFA-RELATED"/>
    <property type="match status" value="1"/>
</dbReference>
<dbReference type="InterPro" id="IPR000259">
    <property type="entry name" value="Adhesion_dom_fimbrial"/>
</dbReference>
<evidence type="ECO:0000256" key="1">
    <source>
        <dbReference type="SAM" id="SignalP"/>
    </source>
</evidence>
<dbReference type="InterPro" id="IPR008966">
    <property type="entry name" value="Adhesion_dom_sf"/>
</dbReference>
<name>A0AAX3RXM6_9GAMM</name>
<gene>
    <name evidence="3" type="ORF">M5J11_02480</name>
    <name evidence="4" type="ORF">PG365_16835</name>
</gene>
<dbReference type="RefSeq" id="WP_154623604.1">
    <property type="nucleotide sequence ID" value="NZ_CAXOHT010000002.1"/>
</dbReference>
<evidence type="ECO:0000313" key="6">
    <source>
        <dbReference type="Proteomes" id="UP001222403"/>
    </source>
</evidence>
<dbReference type="Pfam" id="PF00419">
    <property type="entry name" value="Fimbrial"/>
    <property type="match status" value="1"/>
</dbReference>
<dbReference type="SUPFAM" id="SSF49401">
    <property type="entry name" value="Bacterial adhesins"/>
    <property type="match status" value="1"/>
</dbReference>
<dbReference type="Gene3D" id="2.60.40.1090">
    <property type="entry name" value="Fimbrial-type adhesion domain"/>
    <property type="match status" value="1"/>
</dbReference>
<dbReference type="InterPro" id="IPR036937">
    <property type="entry name" value="Adhesion_dom_fimbrial_sf"/>
</dbReference>
<keyword evidence="5" id="KW-1185">Reference proteome</keyword>
<accession>A0AAX3RXM6</accession>
<keyword evidence="1" id="KW-0732">Signal</keyword>
<evidence type="ECO:0000313" key="4">
    <source>
        <dbReference type="EMBL" id="WFC06334.1"/>
    </source>
</evidence>
<feature type="signal peptide" evidence="1">
    <location>
        <begin position="1"/>
        <end position="27"/>
    </location>
</feature>
<dbReference type="EMBL" id="CP097327">
    <property type="protein sequence ID" value="USB37402.1"/>
    <property type="molecule type" value="Genomic_DNA"/>
</dbReference>